<dbReference type="InterPro" id="IPR007325">
    <property type="entry name" value="KFase/CYL"/>
</dbReference>
<dbReference type="Proteomes" id="UP001595387">
    <property type="component" value="Unassembled WGS sequence"/>
</dbReference>
<dbReference type="RefSeq" id="WP_390306931.1">
    <property type="nucleotide sequence ID" value="NZ_JBHRRZ010000031.1"/>
</dbReference>
<accession>A0ABV7A8F6</accession>
<sequence>MKMYDVSAEIYEGMPVYKNKEEKQPKISTVTNGHVTESRIDLDLHTGTHVDSPLHMINEGETMETINIEDLVGKVKLFDVTHVEDRITKEDIEGFPIDRGDFILFKTKNSQEDAFNFEFIFVAADAAEYLAEIGIKGVGIDGLGIERSQPEHPTHRTLFENRVIIAEGLRLLDVPEGEYFMVAAPLRIKGTDASPARVLLFEGVSIT</sequence>
<name>A0ABV7A8F6_9BACI</name>
<dbReference type="GO" id="GO:0016787">
    <property type="term" value="F:hydrolase activity"/>
    <property type="evidence" value="ECO:0007669"/>
    <property type="project" value="UniProtKB-KW"/>
</dbReference>
<keyword evidence="2" id="KW-1185">Reference proteome</keyword>
<dbReference type="PANTHER" id="PTHR31118">
    <property type="entry name" value="CYCLASE-LIKE PROTEIN 2"/>
    <property type="match status" value="1"/>
</dbReference>
<keyword evidence="1" id="KW-0378">Hydrolase</keyword>
<dbReference type="Pfam" id="PF04199">
    <property type="entry name" value="Cyclase"/>
    <property type="match status" value="1"/>
</dbReference>
<reference evidence="2" key="1">
    <citation type="journal article" date="2019" name="Int. J. Syst. Evol. Microbiol.">
        <title>The Global Catalogue of Microorganisms (GCM) 10K type strain sequencing project: providing services to taxonomists for standard genome sequencing and annotation.</title>
        <authorList>
            <consortium name="The Broad Institute Genomics Platform"/>
            <consortium name="The Broad Institute Genome Sequencing Center for Infectious Disease"/>
            <person name="Wu L."/>
            <person name="Ma J."/>
        </authorList>
    </citation>
    <scope>NUCLEOTIDE SEQUENCE [LARGE SCALE GENOMIC DNA]</scope>
    <source>
        <strain evidence="2">KCTC 13193</strain>
    </source>
</reference>
<protein>
    <submittedName>
        <fullName evidence="1">Cyclase family protein</fullName>
        <ecNumber evidence="1">3.5.-.-</ecNumber>
    </submittedName>
</protein>
<evidence type="ECO:0000313" key="2">
    <source>
        <dbReference type="Proteomes" id="UP001595387"/>
    </source>
</evidence>
<dbReference type="EC" id="3.5.-.-" evidence="1"/>
<dbReference type="SUPFAM" id="SSF102198">
    <property type="entry name" value="Putative cyclase"/>
    <property type="match status" value="1"/>
</dbReference>
<proteinExistence type="predicted"/>
<dbReference type="Gene3D" id="3.50.30.50">
    <property type="entry name" value="Putative cyclase"/>
    <property type="match status" value="1"/>
</dbReference>
<dbReference type="EMBL" id="JBHRRZ010000031">
    <property type="protein sequence ID" value="MFC2949139.1"/>
    <property type="molecule type" value="Genomic_DNA"/>
</dbReference>
<gene>
    <name evidence="1" type="ORF">ACFODW_12430</name>
</gene>
<organism evidence="1 2">
    <name type="scientific">Virgibacillus sediminis</name>
    <dbReference type="NCBI Taxonomy" id="202260"/>
    <lineage>
        <taxon>Bacteria</taxon>
        <taxon>Bacillati</taxon>
        <taxon>Bacillota</taxon>
        <taxon>Bacilli</taxon>
        <taxon>Bacillales</taxon>
        <taxon>Bacillaceae</taxon>
        <taxon>Virgibacillus</taxon>
    </lineage>
</organism>
<dbReference type="InterPro" id="IPR037175">
    <property type="entry name" value="KFase_sf"/>
</dbReference>
<comment type="caution">
    <text evidence="1">The sequence shown here is derived from an EMBL/GenBank/DDBJ whole genome shotgun (WGS) entry which is preliminary data.</text>
</comment>
<dbReference type="PANTHER" id="PTHR31118:SF32">
    <property type="entry name" value="KYNURENINE FORMAMIDASE"/>
    <property type="match status" value="1"/>
</dbReference>
<evidence type="ECO:0000313" key="1">
    <source>
        <dbReference type="EMBL" id="MFC2949139.1"/>
    </source>
</evidence>